<evidence type="ECO:0000256" key="8">
    <source>
        <dbReference type="PROSITE-ProRule" id="PRU00108"/>
    </source>
</evidence>
<accession>A0ABR4QJU2</accession>
<dbReference type="InterPro" id="IPR051300">
    <property type="entry name" value="HMX_Homeobox_TF"/>
</dbReference>
<dbReference type="SUPFAM" id="SSF46689">
    <property type="entry name" value="Homeodomain-like"/>
    <property type="match status" value="1"/>
</dbReference>
<evidence type="ECO:0000259" key="10">
    <source>
        <dbReference type="PROSITE" id="PS50071"/>
    </source>
</evidence>
<dbReference type="SMART" id="SM00389">
    <property type="entry name" value="HOX"/>
    <property type="match status" value="1"/>
</dbReference>
<dbReference type="InterPro" id="IPR017970">
    <property type="entry name" value="Homeobox_CS"/>
</dbReference>
<gene>
    <name evidence="11" type="ORF">TcWFU_001509</name>
</gene>
<comment type="subcellular location">
    <subcellularLocation>
        <location evidence="1 8 9">Nucleus</location>
    </subcellularLocation>
</comment>
<keyword evidence="3 8" id="KW-0238">DNA-binding</keyword>
<comment type="caution">
    <text evidence="11">The sequence shown here is derived from an EMBL/GenBank/DDBJ whole genome shotgun (WGS) entry which is preliminary data.</text>
</comment>
<name>A0ABR4QJU2_9CEST</name>
<dbReference type="EMBL" id="JAKROA010000002">
    <property type="protein sequence ID" value="KAL5109822.1"/>
    <property type="molecule type" value="Genomic_DNA"/>
</dbReference>
<reference evidence="11 12" key="1">
    <citation type="journal article" date="2022" name="Front. Cell. Infect. Microbiol.">
        <title>The Genomes of Two Strains of Taenia crassiceps the Animal Model for the Study of Human Cysticercosis.</title>
        <authorList>
            <person name="Bobes R.J."/>
            <person name="Estrada K."/>
            <person name="Rios-Valencia D.G."/>
            <person name="Calderon-Gallegos A."/>
            <person name="de la Torre P."/>
            <person name="Carrero J.C."/>
            <person name="Sanchez-Flores A."/>
            <person name="Laclette J.P."/>
        </authorList>
    </citation>
    <scope>NUCLEOTIDE SEQUENCE [LARGE SCALE GENOMIC DNA]</scope>
    <source>
        <strain evidence="11">WFUcys</strain>
    </source>
</reference>
<evidence type="ECO:0000256" key="7">
    <source>
        <dbReference type="ARBA" id="ARBA00038165"/>
    </source>
</evidence>
<dbReference type="CDD" id="cd00086">
    <property type="entry name" value="homeodomain"/>
    <property type="match status" value="1"/>
</dbReference>
<evidence type="ECO:0000256" key="3">
    <source>
        <dbReference type="ARBA" id="ARBA00023125"/>
    </source>
</evidence>
<protein>
    <submittedName>
        <fullName evidence="11">Homeobox protein HMX3-B</fullName>
    </submittedName>
</protein>
<dbReference type="PROSITE" id="PS00027">
    <property type="entry name" value="HOMEOBOX_1"/>
    <property type="match status" value="1"/>
</dbReference>
<dbReference type="PANTHER" id="PTHR46110">
    <property type="entry name" value="HOMEOBOX PROTEIN HMX"/>
    <property type="match status" value="1"/>
</dbReference>
<dbReference type="GO" id="GO:0003677">
    <property type="term" value="F:DNA binding"/>
    <property type="evidence" value="ECO:0007669"/>
    <property type="project" value="UniProtKB-KW"/>
</dbReference>
<dbReference type="PANTHER" id="PTHR46110:SF3">
    <property type="entry name" value="HOMEOBOX PROTEIN HMX"/>
    <property type="match status" value="1"/>
</dbReference>
<keyword evidence="5" id="KW-0804">Transcription</keyword>
<sequence>MRVEQRWSSLDDLPMQAPDHCQHHHQRGRSVFNISDILADKGDCGGEDLFPKDSGSETSSATYPICHYECVGVSKSMDSGLFDAFQSLVKKIKYRGEEKEVQVLQASPKSRVMDFGTQTQLHQSFPVKDPKLINTSQQYDVLMHPIRKKKTRTVFSRSQVLQLEATFETKRYLSSVERVSLAQSLHLTETQVKIWFQNRRNKWKRQLVSEGQWGLHSYSIPTVNPPLHPVNYPSFHDDSHESLSFS</sequence>
<dbReference type="PRINTS" id="PR00024">
    <property type="entry name" value="HOMEOBOX"/>
</dbReference>
<comment type="similarity">
    <text evidence="7">Belongs to the HMX homeobox family.</text>
</comment>
<keyword evidence="6 8" id="KW-0539">Nucleus</keyword>
<dbReference type="Gene3D" id="1.10.10.60">
    <property type="entry name" value="Homeodomain-like"/>
    <property type="match status" value="1"/>
</dbReference>
<evidence type="ECO:0000313" key="12">
    <source>
        <dbReference type="Proteomes" id="UP001651158"/>
    </source>
</evidence>
<dbReference type="InterPro" id="IPR020479">
    <property type="entry name" value="HD_metazoa"/>
</dbReference>
<evidence type="ECO:0000313" key="11">
    <source>
        <dbReference type="EMBL" id="KAL5109822.1"/>
    </source>
</evidence>
<evidence type="ECO:0000256" key="6">
    <source>
        <dbReference type="ARBA" id="ARBA00023242"/>
    </source>
</evidence>
<dbReference type="PROSITE" id="PS50071">
    <property type="entry name" value="HOMEOBOX_2"/>
    <property type="match status" value="1"/>
</dbReference>
<dbReference type="InterPro" id="IPR009057">
    <property type="entry name" value="Homeodomain-like_sf"/>
</dbReference>
<keyword evidence="2" id="KW-0805">Transcription regulation</keyword>
<evidence type="ECO:0000256" key="2">
    <source>
        <dbReference type="ARBA" id="ARBA00023015"/>
    </source>
</evidence>
<dbReference type="InterPro" id="IPR001356">
    <property type="entry name" value="HD"/>
</dbReference>
<organism evidence="11 12">
    <name type="scientific">Taenia crassiceps</name>
    <dbReference type="NCBI Taxonomy" id="6207"/>
    <lineage>
        <taxon>Eukaryota</taxon>
        <taxon>Metazoa</taxon>
        <taxon>Spiralia</taxon>
        <taxon>Lophotrochozoa</taxon>
        <taxon>Platyhelminthes</taxon>
        <taxon>Cestoda</taxon>
        <taxon>Eucestoda</taxon>
        <taxon>Cyclophyllidea</taxon>
        <taxon>Taeniidae</taxon>
        <taxon>Taenia</taxon>
    </lineage>
</organism>
<proteinExistence type="inferred from homology"/>
<keyword evidence="12" id="KW-1185">Reference proteome</keyword>
<evidence type="ECO:0000256" key="4">
    <source>
        <dbReference type="ARBA" id="ARBA00023155"/>
    </source>
</evidence>
<dbReference type="Pfam" id="PF00046">
    <property type="entry name" value="Homeodomain"/>
    <property type="match status" value="1"/>
</dbReference>
<feature type="DNA-binding region" description="Homeobox" evidence="8">
    <location>
        <begin position="148"/>
        <end position="207"/>
    </location>
</feature>
<evidence type="ECO:0000256" key="9">
    <source>
        <dbReference type="RuleBase" id="RU000682"/>
    </source>
</evidence>
<evidence type="ECO:0000256" key="5">
    <source>
        <dbReference type="ARBA" id="ARBA00023163"/>
    </source>
</evidence>
<evidence type="ECO:0000256" key="1">
    <source>
        <dbReference type="ARBA" id="ARBA00004123"/>
    </source>
</evidence>
<keyword evidence="4 8" id="KW-0371">Homeobox</keyword>
<dbReference type="Proteomes" id="UP001651158">
    <property type="component" value="Unassembled WGS sequence"/>
</dbReference>
<feature type="domain" description="Homeobox" evidence="10">
    <location>
        <begin position="146"/>
        <end position="206"/>
    </location>
</feature>